<comment type="caution">
    <text evidence="2">The sequence shown here is derived from an EMBL/GenBank/DDBJ whole genome shotgun (WGS) entry which is preliminary data.</text>
</comment>
<accession>A0A317CKI2</accession>
<dbReference type="InterPro" id="IPR001932">
    <property type="entry name" value="PPM-type_phosphatase-like_dom"/>
</dbReference>
<dbReference type="Pfam" id="PF13672">
    <property type="entry name" value="PP2C_2"/>
    <property type="match status" value="1"/>
</dbReference>
<evidence type="ECO:0000313" key="3">
    <source>
        <dbReference type="Proteomes" id="UP000245539"/>
    </source>
</evidence>
<dbReference type="OrthoDB" id="9805674at2"/>
<evidence type="ECO:0000313" key="2">
    <source>
        <dbReference type="EMBL" id="PWQ96842.1"/>
    </source>
</evidence>
<organism evidence="2 3">
    <name type="scientific">Leucothrix pacifica</name>
    <dbReference type="NCBI Taxonomy" id="1247513"/>
    <lineage>
        <taxon>Bacteria</taxon>
        <taxon>Pseudomonadati</taxon>
        <taxon>Pseudomonadota</taxon>
        <taxon>Gammaproteobacteria</taxon>
        <taxon>Thiotrichales</taxon>
        <taxon>Thiotrichaceae</taxon>
        <taxon>Leucothrix</taxon>
    </lineage>
</organism>
<gene>
    <name evidence="2" type="ORF">DKW60_12025</name>
</gene>
<proteinExistence type="predicted"/>
<dbReference type="AlphaFoldDB" id="A0A317CKI2"/>
<dbReference type="RefSeq" id="WP_109837900.1">
    <property type="nucleotide sequence ID" value="NZ_QGKM01000033.1"/>
</dbReference>
<dbReference type="SUPFAM" id="SSF81606">
    <property type="entry name" value="PP2C-like"/>
    <property type="match status" value="1"/>
</dbReference>
<dbReference type="Proteomes" id="UP000245539">
    <property type="component" value="Unassembled WGS sequence"/>
</dbReference>
<name>A0A317CKI2_9GAMM</name>
<evidence type="ECO:0000259" key="1">
    <source>
        <dbReference type="Pfam" id="PF13672"/>
    </source>
</evidence>
<dbReference type="Gene3D" id="3.60.40.10">
    <property type="entry name" value="PPM-type phosphatase domain"/>
    <property type="match status" value="1"/>
</dbReference>
<feature type="domain" description="PPM-type phosphatase" evidence="1">
    <location>
        <begin position="11"/>
        <end position="227"/>
    </location>
</feature>
<sequence length="248" mass="27492">MNWRWAAASKIGTSHLKTGTRLQDAYSVSKLSTGQLVAIVSDGAGSAEFGAQGAWLTCRHLKVCFREWFYEHESIPGEETVLLWIDDLRDKIAQLSQKRNTTPRQFAATLTLVFSTQDLTLLLQIGDSCATARKNGVWEPLCWPENGEYASSTYFITDSPSVRLNYITFDSAYDAFALFSDGVGDLSLDEATQTAHPAFFEPMIRPIDKSNEESLLPKLSEQLQTFLASDAVCDKTDDDKTLILISGS</sequence>
<dbReference type="InterPro" id="IPR036457">
    <property type="entry name" value="PPM-type-like_dom_sf"/>
</dbReference>
<reference evidence="2 3" key="1">
    <citation type="submission" date="2018-05" db="EMBL/GenBank/DDBJ databases">
        <title>Leucothrix arctica sp. nov., isolated from Arctic seawater.</title>
        <authorList>
            <person name="Choi A."/>
            <person name="Baek K."/>
        </authorList>
    </citation>
    <scope>NUCLEOTIDE SEQUENCE [LARGE SCALE GENOMIC DNA]</scope>
    <source>
        <strain evidence="2 3">JCM 18388</strain>
    </source>
</reference>
<protein>
    <submittedName>
        <fullName evidence="2">Serine/threonine protein phosphatase</fullName>
    </submittedName>
</protein>
<dbReference type="EMBL" id="QGKM01000033">
    <property type="protein sequence ID" value="PWQ96842.1"/>
    <property type="molecule type" value="Genomic_DNA"/>
</dbReference>
<keyword evidence="3" id="KW-1185">Reference proteome</keyword>